<dbReference type="PANTHER" id="PTHR10426:SF88">
    <property type="entry name" value="ADIPOCYTE PLASMA MEMBRANE-ASSOCIATED PROTEIN HEMOMUCIN-RELATED"/>
    <property type="match status" value="1"/>
</dbReference>
<dbReference type="AlphaFoldDB" id="A0A4V6RRV4"/>
<dbReference type="RefSeq" id="WP_136340295.1">
    <property type="nucleotide sequence ID" value="NZ_SSMD01000009.1"/>
</dbReference>
<reference evidence="1 2" key="1">
    <citation type="submission" date="2019-04" db="EMBL/GenBank/DDBJ databases">
        <title>Draft genome sequence of Youngimonas vesicularis.</title>
        <authorList>
            <person name="Hameed A."/>
        </authorList>
    </citation>
    <scope>NUCLEOTIDE SEQUENCE [LARGE SCALE GENOMIC DNA]</scope>
    <source>
        <strain evidence="1 2">CC-AMW-E</strain>
    </source>
</reference>
<keyword evidence="2" id="KW-1185">Reference proteome</keyword>
<dbReference type="SUPFAM" id="SSF63829">
    <property type="entry name" value="Calcium-dependent phosphotriesterase"/>
    <property type="match status" value="1"/>
</dbReference>
<evidence type="ECO:0008006" key="3">
    <source>
        <dbReference type="Google" id="ProtNLM"/>
    </source>
</evidence>
<dbReference type="Proteomes" id="UP000306113">
    <property type="component" value="Unassembled WGS sequence"/>
</dbReference>
<dbReference type="OrthoDB" id="8872498at2"/>
<sequence length="363" mass="38828">MIAFFKGLSDRFLGRGDAAVTVPVFDGVLRPNRLLDDGVLWARLEAPGDLACDDTGLWASDGNRVLRIDPAQQGTTEELVLDGTITALARFKGGFAVALDGNRVEVHGGALDGHSWKAADKRAFVAINSLTADGDTLLATDASAHNAPANWQRDLLERRSSGRVLRLGVDGVQMLASGLSHAFGAVPVGDAVWVSESWRHRVVSVLGAGHVQPVLNRLPGYPSRLAPADGGGIWLSVFACRTQLVEFVLREKGYREAMMASMPPNLWVAPQLVPPQSFLEPLQGGAIKQMGVLKPWAPPRSYGLVLRLNEAGKVLYSLHSRVDGTHHGITAIHDHGGALWVVSHGAGGVLRLDPSEIARRAGE</sequence>
<evidence type="ECO:0000313" key="1">
    <source>
        <dbReference type="EMBL" id="THD72049.1"/>
    </source>
</evidence>
<dbReference type="InterPro" id="IPR011042">
    <property type="entry name" value="6-blade_b-propeller_TolB-like"/>
</dbReference>
<dbReference type="EMBL" id="SSMD01000009">
    <property type="protein sequence ID" value="THD72049.1"/>
    <property type="molecule type" value="Genomic_DNA"/>
</dbReference>
<evidence type="ECO:0000313" key="2">
    <source>
        <dbReference type="Proteomes" id="UP000306113"/>
    </source>
</evidence>
<gene>
    <name evidence="1" type="ORF">E7681_16140</name>
</gene>
<dbReference type="GO" id="GO:0016787">
    <property type="term" value="F:hydrolase activity"/>
    <property type="evidence" value="ECO:0007669"/>
    <property type="project" value="TreeGrafter"/>
</dbReference>
<organism evidence="1 2">
    <name type="scientific">Thalassobius vesicularis</name>
    <dbReference type="NCBI Taxonomy" id="1294297"/>
    <lineage>
        <taxon>Bacteria</taxon>
        <taxon>Pseudomonadati</taxon>
        <taxon>Pseudomonadota</taxon>
        <taxon>Alphaproteobacteria</taxon>
        <taxon>Rhodobacterales</taxon>
        <taxon>Roseobacteraceae</taxon>
        <taxon>Thalassovita</taxon>
    </lineage>
</organism>
<comment type="caution">
    <text evidence="1">The sequence shown here is derived from an EMBL/GenBank/DDBJ whole genome shotgun (WGS) entry which is preliminary data.</text>
</comment>
<protein>
    <recommendedName>
        <fullName evidence="3">Strictosidine synthase</fullName>
    </recommendedName>
</protein>
<dbReference type="PANTHER" id="PTHR10426">
    <property type="entry name" value="STRICTOSIDINE SYNTHASE-RELATED"/>
    <property type="match status" value="1"/>
</dbReference>
<proteinExistence type="predicted"/>
<name>A0A4V6RRV4_9RHOB</name>
<dbReference type="Gene3D" id="2.120.10.30">
    <property type="entry name" value="TolB, C-terminal domain"/>
    <property type="match status" value="1"/>
</dbReference>
<accession>A0A4V6RRV4</accession>